<proteinExistence type="predicted"/>
<organism evidence="1 2">
    <name type="scientific">Chitinibacter bivalviorum</name>
    <dbReference type="NCBI Taxonomy" id="2739434"/>
    <lineage>
        <taxon>Bacteria</taxon>
        <taxon>Pseudomonadati</taxon>
        <taxon>Pseudomonadota</taxon>
        <taxon>Betaproteobacteria</taxon>
        <taxon>Neisseriales</taxon>
        <taxon>Chitinibacteraceae</taxon>
        <taxon>Chitinibacter</taxon>
    </lineage>
</organism>
<reference evidence="1 2" key="1">
    <citation type="submission" date="2020-07" db="EMBL/GenBank/DDBJ databases">
        <title>Complete genome sequence of Chitinibacter sp. 2T18.</title>
        <authorList>
            <person name="Bae J.-W."/>
            <person name="Choi J.-W."/>
        </authorList>
    </citation>
    <scope>NUCLEOTIDE SEQUENCE [LARGE SCALE GENOMIC DNA]</scope>
    <source>
        <strain evidence="1 2">2T18</strain>
    </source>
</reference>
<evidence type="ECO:0000313" key="2">
    <source>
        <dbReference type="Proteomes" id="UP000509597"/>
    </source>
</evidence>
<sequence>MNSSDLLDVLTEAGLSLSLNDDGALKVTPKPSPEQSALIRAHKPELVKQLQGGWLHIADVLTAVTAGAALKSIGIDTEVTHWRWQVTGPDGECREVRCLPEPTEQAMRERYPDCKIEALPDDEPLPTSANSALVATDINLDGSYDEPDPPEWEGLSDMRRYQLRRARGYDNQQATKQALAATKALAESAMNDLHTTLADQTHQIKTPARFVDVGNLPIGTPCVFSKMVGQDEMTGKRRLVPFGMLREVKKNDPI</sequence>
<evidence type="ECO:0008006" key="3">
    <source>
        <dbReference type="Google" id="ProtNLM"/>
    </source>
</evidence>
<dbReference type="AlphaFoldDB" id="A0A7H9BJX2"/>
<evidence type="ECO:0000313" key="1">
    <source>
        <dbReference type="EMBL" id="QLG88616.1"/>
    </source>
</evidence>
<gene>
    <name evidence="1" type="ORF">HQ393_10410</name>
</gene>
<dbReference type="RefSeq" id="WP_179355128.1">
    <property type="nucleotide sequence ID" value="NZ_CP058627.1"/>
</dbReference>
<name>A0A7H9BJX2_9NEIS</name>
<dbReference type="KEGG" id="chiz:HQ393_10410"/>
<protein>
    <recommendedName>
        <fullName evidence="3">TubC N-terminal docking domain-containing protein</fullName>
    </recommendedName>
</protein>
<dbReference type="EMBL" id="CP058627">
    <property type="protein sequence ID" value="QLG88616.1"/>
    <property type="molecule type" value="Genomic_DNA"/>
</dbReference>
<keyword evidence="2" id="KW-1185">Reference proteome</keyword>
<accession>A0A7H9BJX2</accession>
<dbReference type="Proteomes" id="UP000509597">
    <property type="component" value="Chromosome"/>
</dbReference>